<keyword evidence="1" id="KW-0812">Transmembrane</keyword>
<keyword evidence="2" id="KW-0238">DNA-binding</keyword>
<reference evidence="3" key="1">
    <citation type="submission" date="2016-10" db="EMBL/GenBank/DDBJ databases">
        <authorList>
            <person name="Varghese N."/>
            <person name="Submissions S."/>
        </authorList>
    </citation>
    <scope>NUCLEOTIDE SEQUENCE [LARGE SCALE GENOMIC DNA]</scope>
    <source>
        <strain evidence="3">DSM 44268</strain>
    </source>
</reference>
<dbReference type="EMBL" id="FNBT01000004">
    <property type="protein sequence ID" value="SDF53677.1"/>
    <property type="molecule type" value="Genomic_DNA"/>
</dbReference>
<evidence type="ECO:0000313" key="3">
    <source>
        <dbReference type="Proteomes" id="UP000199406"/>
    </source>
</evidence>
<feature type="transmembrane region" description="Helical" evidence="1">
    <location>
        <begin position="44"/>
        <end position="62"/>
    </location>
</feature>
<dbReference type="STRING" id="1550231.SAMN05660662_2545"/>
<dbReference type="OrthoDB" id="5187941at2"/>
<accession>A0A1G7LVY8</accession>
<proteinExistence type="predicted"/>
<keyword evidence="3" id="KW-1185">Reference proteome</keyword>
<sequence>MWYRLLTPKWVLLHLLVAALFVATFFLGYWQLSKAEAGGGAVNWSYALQWPLYGGMGLWFYVRMVRDELRRDPDEDQPGNAVVLYQRPRIDTTGDPELAAYNAYLAELNERALGQRAGHGQ</sequence>
<protein>
    <submittedName>
        <fullName evidence="2">DNA-binding transcriptional regulator of glucitol operon</fullName>
    </submittedName>
</protein>
<keyword evidence="1" id="KW-0472">Membrane</keyword>
<dbReference type="GO" id="GO:0003677">
    <property type="term" value="F:DNA binding"/>
    <property type="evidence" value="ECO:0007669"/>
    <property type="project" value="UniProtKB-KW"/>
</dbReference>
<dbReference type="RefSeq" id="WP_091766875.1">
    <property type="nucleotide sequence ID" value="NZ_FNBT01000004.1"/>
</dbReference>
<feature type="transmembrane region" description="Helical" evidence="1">
    <location>
        <begin position="12"/>
        <end position="32"/>
    </location>
</feature>
<organism evidence="2 3">
    <name type="scientific">Blastococcus aurantiacus</name>
    <dbReference type="NCBI Taxonomy" id="1550231"/>
    <lineage>
        <taxon>Bacteria</taxon>
        <taxon>Bacillati</taxon>
        <taxon>Actinomycetota</taxon>
        <taxon>Actinomycetes</taxon>
        <taxon>Geodermatophilales</taxon>
        <taxon>Geodermatophilaceae</taxon>
        <taxon>Blastococcus</taxon>
    </lineage>
</organism>
<dbReference type="Proteomes" id="UP000199406">
    <property type="component" value="Unassembled WGS sequence"/>
</dbReference>
<name>A0A1G7LVY8_9ACTN</name>
<keyword evidence="1" id="KW-1133">Transmembrane helix</keyword>
<gene>
    <name evidence="2" type="ORF">SAMN05660662_2545</name>
</gene>
<evidence type="ECO:0000256" key="1">
    <source>
        <dbReference type="SAM" id="Phobius"/>
    </source>
</evidence>
<evidence type="ECO:0000313" key="2">
    <source>
        <dbReference type="EMBL" id="SDF53677.1"/>
    </source>
</evidence>
<dbReference type="AlphaFoldDB" id="A0A1G7LVY8"/>